<dbReference type="STRING" id="76936.BN2458_PEG1635"/>
<dbReference type="RefSeq" id="WP_034327037.1">
    <property type="nucleotide sequence ID" value="NZ_CAJTQN010000002.1"/>
</dbReference>
<comment type="caution">
    <text evidence="1">The sequence shown here is derived from an EMBL/GenBank/DDBJ whole genome shotgun (WGS) entry which is preliminary data.</text>
</comment>
<accession>A0A4V6YRT1</accession>
<reference evidence="1 2" key="1">
    <citation type="journal article" date="2014" name="Genome Announc.">
        <title>Draft genome sequences of eight enterohepatic helicobacter species isolated from both laboratory and wild rodents.</title>
        <authorList>
            <person name="Sheh A."/>
            <person name="Shen Z."/>
            <person name="Fox J.G."/>
        </authorList>
    </citation>
    <scope>NUCLEOTIDE SEQUENCE [LARGE SCALE GENOMIC DNA]</scope>
    <source>
        <strain evidence="1 2">MIT 98-6810</strain>
    </source>
</reference>
<evidence type="ECO:0000313" key="1">
    <source>
        <dbReference type="EMBL" id="TLD79182.1"/>
    </source>
</evidence>
<dbReference type="EMBL" id="JRPF02000002">
    <property type="protein sequence ID" value="TLD79182.1"/>
    <property type="molecule type" value="Genomic_DNA"/>
</dbReference>
<sequence>MNTKDDKKDLKPIKAFLMRHGHTEQEISKLDKDGIMQLYEKDTRTETLNFLHYMDKDNYTAISSLDEADIGDFKLKVQENLENTLVLMSIIRDAFNDFSYADVADILTLNLKNVSMLKIQRILRIAYREFQENLLDQISMQLKELPIEEYKVIMGYYEKKRNDTMRLQNTITELGNEKKRQQILDMAHLKLLIVKDFMPDETFNDTYKEYLNNTPEKLALVGEILGLTGMYSKKYLQNIPLEELETMKEKIIANKKQDERDQKTYMHYVQMLDEAMYGTDEQEFSNVCTKICMNLNQKLILMISEYMNAKNPVFLNRFNTIMRDFKKNTKH</sequence>
<dbReference type="Proteomes" id="UP000029925">
    <property type="component" value="Unassembled WGS sequence"/>
</dbReference>
<protein>
    <submittedName>
        <fullName evidence="1">Uncharacterized protein</fullName>
    </submittedName>
</protein>
<evidence type="ECO:0000313" key="2">
    <source>
        <dbReference type="Proteomes" id="UP000029925"/>
    </source>
</evidence>
<dbReference type="AlphaFoldDB" id="A0A4V6YRT1"/>
<name>A0A4V6YRT1_9HELI</name>
<gene>
    <name evidence="1" type="ORF">LS75_002480</name>
</gene>
<organism evidence="1 2">
    <name type="scientific">Helicobacter typhlonius</name>
    <dbReference type="NCBI Taxonomy" id="76936"/>
    <lineage>
        <taxon>Bacteria</taxon>
        <taxon>Pseudomonadati</taxon>
        <taxon>Campylobacterota</taxon>
        <taxon>Epsilonproteobacteria</taxon>
        <taxon>Campylobacterales</taxon>
        <taxon>Helicobacteraceae</taxon>
        <taxon>Helicobacter</taxon>
    </lineage>
</organism>
<proteinExistence type="predicted"/>
<keyword evidence="2" id="KW-1185">Reference proteome</keyword>